<protein>
    <recommendedName>
        <fullName evidence="9">Sec-independent protein translocase protein TatB</fullName>
    </recommendedName>
</protein>
<accession>A0A2W4QD13</accession>
<organism evidence="11 12">
    <name type="scientific">Candidatus Methylumidiphilus alinenensis</name>
    <dbReference type="NCBI Taxonomy" id="2202197"/>
    <lineage>
        <taxon>Bacteria</taxon>
        <taxon>Pseudomonadati</taxon>
        <taxon>Pseudomonadota</taxon>
        <taxon>Gammaproteobacteria</taxon>
        <taxon>Methylococcales</taxon>
        <taxon>Candidatus Methylumidiphilus</taxon>
    </lineage>
</organism>
<evidence type="ECO:0000256" key="10">
    <source>
        <dbReference type="SAM" id="MobiDB-lite"/>
    </source>
</evidence>
<evidence type="ECO:0000256" key="7">
    <source>
        <dbReference type="ARBA" id="ARBA00023010"/>
    </source>
</evidence>
<comment type="caution">
    <text evidence="11">The sequence shown here is derived from an EMBL/GenBank/DDBJ whole genome shotgun (WGS) entry which is preliminary data.</text>
</comment>
<keyword evidence="5 9" id="KW-0653">Protein transport</keyword>
<dbReference type="HAMAP" id="MF_00237">
    <property type="entry name" value="TatB"/>
    <property type="match status" value="1"/>
</dbReference>
<dbReference type="GO" id="GO:0033281">
    <property type="term" value="C:TAT protein transport complex"/>
    <property type="evidence" value="ECO:0007669"/>
    <property type="project" value="UniProtKB-UniRule"/>
</dbReference>
<evidence type="ECO:0000256" key="5">
    <source>
        <dbReference type="ARBA" id="ARBA00022927"/>
    </source>
</evidence>
<dbReference type="InterPro" id="IPR018448">
    <property type="entry name" value="TatB"/>
</dbReference>
<evidence type="ECO:0000256" key="1">
    <source>
        <dbReference type="ARBA" id="ARBA00004167"/>
    </source>
</evidence>
<evidence type="ECO:0000256" key="4">
    <source>
        <dbReference type="ARBA" id="ARBA00022692"/>
    </source>
</evidence>
<dbReference type="GO" id="GO:0043953">
    <property type="term" value="P:protein transport by the Tat complex"/>
    <property type="evidence" value="ECO:0007669"/>
    <property type="project" value="UniProtKB-UniRule"/>
</dbReference>
<dbReference type="PANTHER" id="PTHR33162">
    <property type="entry name" value="SEC-INDEPENDENT PROTEIN TRANSLOCASE PROTEIN TATA, CHLOROPLASTIC"/>
    <property type="match status" value="1"/>
</dbReference>
<keyword evidence="6 9" id="KW-1133">Transmembrane helix</keyword>
<keyword evidence="4 9" id="KW-0812">Transmembrane</keyword>
<evidence type="ECO:0000313" key="11">
    <source>
        <dbReference type="EMBL" id="PZN69066.1"/>
    </source>
</evidence>
<comment type="function">
    <text evidence="9">Part of the twin-arginine translocation (Tat) system that transports large folded proteins containing a characteristic twin-arginine motif in their signal peptide across membranes. Together with TatC, TatB is part of a receptor directly interacting with Tat signal peptides. TatB may form an oligomeric binding site that transiently accommodates folded Tat precursor proteins before their translocation.</text>
</comment>
<feature type="compositionally biased region" description="Basic and acidic residues" evidence="10">
    <location>
        <begin position="89"/>
        <end position="101"/>
    </location>
</feature>
<dbReference type="PRINTS" id="PR01506">
    <property type="entry name" value="TATBPROTEIN"/>
</dbReference>
<gene>
    <name evidence="9 11" type="primary">tatB</name>
    <name evidence="11" type="ORF">DM484_30495</name>
</gene>
<dbReference type="AlphaFoldDB" id="A0A2W4QD13"/>
<comment type="similarity">
    <text evidence="9">Belongs to the TatB family.</text>
</comment>
<keyword evidence="8 9" id="KW-0472">Membrane</keyword>
<reference evidence="11 12" key="1">
    <citation type="journal article" date="2018" name="Aquat. Microb. Ecol.">
        <title>Gammaproteobacterial methanotrophs dominate.</title>
        <authorList>
            <person name="Rissanen A.J."/>
            <person name="Saarenheimo J."/>
            <person name="Tiirola M."/>
            <person name="Peura S."/>
            <person name="Aalto S.L."/>
            <person name="Karvinen A."/>
            <person name="Nykanen H."/>
        </authorList>
    </citation>
    <scope>NUCLEOTIDE SEQUENCE [LARGE SCALE GENOMIC DNA]</scope>
    <source>
        <strain evidence="11">AMbin10</strain>
    </source>
</reference>
<comment type="subcellular location">
    <subcellularLocation>
        <location evidence="9">Cell membrane</location>
        <topology evidence="9">Single-pass membrane protein</topology>
    </subcellularLocation>
    <subcellularLocation>
        <location evidence="1">Membrane</location>
        <topology evidence="1">Single-pass membrane protein</topology>
    </subcellularLocation>
</comment>
<evidence type="ECO:0000256" key="3">
    <source>
        <dbReference type="ARBA" id="ARBA00022475"/>
    </source>
</evidence>
<comment type="subunit">
    <text evidence="9">The Tat system comprises two distinct complexes: a TatABC complex, containing multiple copies of TatA, TatB and TatC subunits, and a separate TatA complex, containing only TatA subunits. Substrates initially bind to the TatABC complex, which probably triggers association of the separate TatA complex to form the active translocon.</text>
</comment>
<dbReference type="Pfam" id="PF02416">
    <property type="entry name" value="TatA_B_E"/>
    <property type="match status" value="1"/>
</dbReference>
<dbReference type="InterPro" id="IPR003369">
    <property type="entry name" value="TatA/B/E"/>
</dbReference>
<keyword evidence="2 9" id="KW-0813">Transport</keyword>
<dbReference type="NCBIfam" id="TIGR01410">
    <property type="entry name" value="tatB"/>
    <property type="match status" value="1"/>
</dbReference>
<evidence type="ECO:0000256" key="2">
    <source>
        <dbReference type="ARBA" id="ARBA00022448"/>
    </source>
</evidence>
<name>A0A2W4QD13_9GAMM</name>
<evidence type="ECO:0000256" key="9">
    <source>
        <dbReference type="HAMAP-Rule" id="MF_00237"/>
    </source>
</evidence>
<sequence length="101" mass="11687">MFDVGFSEMLMVGLIALLVFGPERLPRVAKEAALWIRKLRSMATSVKQEIDRELQLQDLKESMDQRKREMEKMLLADNSSKMLNVEATQKPEPKPTEEVHE</sequence>
<keyword evidence="3 9" id="KW-1003">Cell membrane</keyword>
<dbReference type="EMBL" id="QJPH01000589">
    <property type="protein sequence ID" value="PZN69066.1"/>
    <property type="molecule type" value="Genomic_DNA"/>
</dbReference>
<dbReference type="Proteomes" id="UP000249396">
    <property type="component" value="Unassembled WGS sequence"/>
</dbReference>
<evidence type="ECO:0000256" key="8">
    <source>
        <dbReference type="ARBA" id="ARBA00023136"/>
    </source>
</evidence>
<proteinExistence type="inferred from homology"/>
<evidence type="ECO:0000313" key="12">
    <source>
        <dbReference type="Proteomes" id="UP000249396"/>
    </source>
</evidence>
<dbReference type="GO" id="GO:0008320">
    <property type="term" value="F:protein transmembrane transporter activity"/>
    <property type="evidence" value="ECO:0007669"/>
    <property type="project" value="UniProtKB-UniRule"/>
</dbReference>
<dbReference type="Gene3D" id="1.20.5.3310">
    <property type="match status" value="1"/>
</dbReference>
<evidence type="ECO:0000256" key="6">
    <source>
        <dbReference type="ARBA" id="ARBA00022989"/>
    </source>
</evidence>
<dbReference type="PANTHER" id="PTHR33162:SF1">
    <property type="entry name" value="SEC-INDEPENDENT PROTEIN TRANSLOCASE PROTEIN TATA, CHLOROPLASTIC"/>
    <property type="match status" value="1"/>
</dbReference>
<keyword evidence="7 9" id="KW-0811">Translocation</keyword>
<feature type="region of interest" description="Disordered" evidence="10">
    <location>
        <begin position="80"/>
        <end position="101"/>
    </location>
</feature>